<accession>A0A346NSC2</accession>
<dbReference type="PANTHER" id="PTHR42910:SF1">
    <property type="entry name" value="MAJOR FACILITATOR SUPERFAMILY (MFS) PROFILE DOMAIN-CONTAINING PROTEIN"/>
    <property type="match status" value="1"/>
</dbReference>
<dbReference type="PANTHER" id="PTHR42910">
    <property type="entry name" value="TRANSPORTER SCO4007-RELATED"/>
    <property type="match status" value="1"/>
</dbReference>
<reference evidence="6 7" key="1">
    <citation type="submission" date="2018-08" db="EMBL/GenBank/DDBJ databases">
        <title>Salinimonas sediminis sp. nov., a piezophilic bacterium isolated from a deep-sea sediment sample from the New Britain Trench.</title>
        <authorList>
            <person name="Cao J."/>
        </authorList>
    </citation>
    <scope>NUCLEOTIDE SEQUENCE [LARGE SCALE GENOMIC DNA]</scope>
    <source>
        <strain evidence="6 7">N102</strain>
    </source>
</reference>
<dbReference type="Pfam" id="PF07690">
    <property type="entry name" value="MFS_1"/>
    <property type="match status" value="1"/>
</dbReference>
<dbReference type="OrthoDB" id="9815356at2"/>
<protein>
    <submittedName>
        <fullName evidence="6">MFS transporter</fullName>
    </submittedName>
</protein>
<feature type="transmembrane region" description="Helical" evidence="4">
    <location>
        <begin position="133"/>
        <end position="151"/>
    </location>
</feature>
<gene>
    <name evidence="6" type="ORF">D0Y50_07040</name>
</gene>
<keyword evidence="2 4" id="KW-1133">Transmembrane helix</keyword>
<dbReference type="InterPro" id="IPR011701">
    <property type="entry name" value="MFS"/>
</dbReference>
<dbReference type="InterPro" id="IPR020846">
    <property type="entry name" value="MFS_dom"/>
</dbReference>
<feature type="transmembrane region" description="Helical" evidence="4">
    <location>
        <begin position="368"/>
        <end position="385"/>
    </location>
</feature>
<feature type="transmembrane region" description="Helical" evidence="4">
    <location>
        <begin position="163"/>
        <end position="183"/>
    </location>
</feature>
<dbReference type="AlphaFoldDB" id="A0A346NSC2"/>
<dbReference type="Proteomes" id="UP000262073">
    <property type="component" value="Chromosome"/>
</dbReference>
<evidence type="ECO:0000313" key="7">
    <source>
        <dbReference type="Proteomes" id="UP000262073"/>
    </source>
</evidence>
<name>A0A346NSC2_9ALTE</name>
<evidence type="ECO:0000256" key="1">
    <source>
        <dbReference type="ARBA" id="ARBA00022692"/>
    </source>
</evidence>
<evidence type="ECO:0000256" key="3">
    <source>
        <dbReference type="ARBA" id="ARBA00023136"/>
    </source>
</evidence>
<dbReference type="Gene3D" id="1.20.1250.20">
    <property type="entry name" value="MFS general substrate transporter like domains"/>
    <property type="match status" value="1"/>
</dbReference>
<keyword evidence="1 4" id="KW-0812">Transmembrane</keyword>
<sequence>MPSEILRPSIIFLLSCAVAATAANLYYTQPLLPLMGKELGVEAGQLGMIPALSQLGYAAAILLISPLGDVLPRRRLINILSVTLVGGALLAYVAPNSVFLGLACLIIGISANITQQILPLAATLSSPQSRGRVIASIMTGLTTGILLSRTISGAVAEHFGWRMVFLMSATIATVFGLMLHRILPDRPSPLQRSAEAVSYKALLLSLWTLLRSHPALRQSMLTGMCWFAAFNALWAALALHVTSAPFYFSVQQAGLFGVVALAGIAGAKLSGRWVTKLGVGNTINLGIGLILIGFGISAAAGESLSLLIISIVLIDFGVFMAQVANQVRVFSIDSNAQSRVNSVYMLGYYLGGAIGSLSSVAVYDIAGWQGVCILAAAFLCSSLIANHSSQSRL</sequence>
<dbReference type="GO" id="GO:0022857">
    <property type="term" value="F:transmembrane transporter activity"/>
    <property type="evidence" value="ECO:0007669"/>
    <property type="project" value="InterPro"/>
</dbReference>
<evidence type="ECO:0000256" key="4">
    <source>
        <dbReference type="SAM" id="Phobius"/>
    </source>
</evidence>
<feature type="transmembrane region" description="Helical" evidence="4">
    <location>
        <begin position="279"/>
        <end position="298"/>
    </location>
</feature>
<evidence type="ECO:0000259" key="5">
    <source>
        <dbReference type="PROSITE" id="PS50850"/>
    </source>
</evidence>
<feature type="transmembrane region" description="Helical" evidence="4">
    <location>
        <begin position="46"/>
        <end position="64"/>
    </location>
</feature>
<feature type="transmembrane region" description="Helical" evidence="4">
    <location>
        <begin position="220"/>
        <end position="240"/>
    </location>
</feature>
<dbReference type="CDD" id="cd17324">
    <property type="entry name" value="MFS_NepI_like"/>
    <property type="match status" value="1"/>
</dbReference>
<dbReference type="InterPro" id="IPR036259">
    <property type="entry name" value="MFS_trans_sf"/>
</dbReference>
<proteinExistence type="predicted"/>
<dbReference type="PROSITE" id="PS50850">
    <property type="entry name" value="MFS"/>
    <property type="match status" value="1"/>
</dbReference>
<feature type="transmembrane region" description="Helical" evidence="4">
    <location>
        <begin position="343"/>
        <end position="362"/>
    </location>
</feature>
<keyword evidence="3 4" id="KW-0472">Membrane</keyword>
<dbReference type="EMBL" id="CP031769">
    <property type="protein sequence ID" value="AXR08429.1"/>
    <property type="molecule type" value="Genomic_DNA"/>
</dbReference>
<keyword evidence="7" id="KW-1185">Reference proteome</keyword>
<dbReference type="KEGG" id="salm:D0Y50_07040"/>
<feature type="transmembrane region" description="Helical" evidence="4">
    <location>
        <begin position="100"/>
        <end position="121"/>
    </location>
</feature>
<organism evidence="6 7">
    <name type="scientific">Salinimonas sediminis</name>
    <dbReference type="NCBI Taxonomy" id="2303538"/>
    <lineage>
        <taxon>Bacteria</taxon>
        <taxon>Pseudomonadati</taxon>
        <taxon>Pseudomonadota</taxon>
        <taxon>Gammaproteobacteria</taxon>
        <taxon>Alteromonadales</taxon>
        <taxon>Alteromonadaceae</taxon>
        <taxon>Alteromonas/Salinimonas group</taxon>
        <taxon>Salinimonas</taxon>
    </lineage>
</organism>
<feature type="domain" description="Major facilitator superfamily (MFS) profile" evidence="5">
    <location>
        <begin position="10"/>
        <end position="393"/>
    </location>
</feature>
<dbReference type="SUPFAM" id="SSF103473">
    <property type="entry name" value="MFS general substrate transporter"/>
    <property type="match status" value="1"/>
</dbReference>
<feature type="transmembrane region" description="Helical" evidence="4">
    <location>
        <begin position="76"/>
        <end position="94"/>
    </location>
</feature>
<feature type="transmembrane region" description="Helical" evidence="4">
    <location>
        <begin position="246"/>
        <end position="267"/>
    </location>
</feature>
<evidence type="ECO:0000256" key="2">
    <source>
        <dbReference type="ARBA" id="ARBA00022989"/>
    </source>
</evidence>
<evidence type="ECO:0000313" key="6">
    <source>
        <dbReference type="EMBL" id="AXR08429.1"/>
    </source>
</evidence>
<feature type="transmembrane region" description="Helical" evidence="4">
    <location>
        <begin position="304"/>
        <end position="323"/>
    </location>
</feature>